<dbReference type="InterPro" id="IPR023343">
    <property type="entry name" value="Penicillin_amidase_dom1"/>
</dbReference>
<organism evidence="9 10">
    <name type="scientific">Glycomyces paridis</name>
    <dbReference type="NCBI Taxonomy" id="2126555"/>
    <lineage>
        <taxon>Bacteria</taxon>
        <taxon>Bacillati</taxon>
        <taxon>Actinomycetota</taxon>
        <taxon>Actinomycetes</taxon>
        <taxon>Glycomycetales</taxon>
        <taxon>Glycomycetaceae</taxon>
        <taxon>Glycomyces</taxon>
    </lineage>
</organism>
<evidence type="ECO:0000256" key="6">
    <source>
        <dbReference type="ARBA" id="ARBA00023145"/>
    </source>
</evidence>
<sequence>MDFICYRDAWGIPHLRASDADALAYAQGWNAATDRAWQLENLRRRAHGTASALIGERWLHWDRLVRQARIESAAKAAFAALDPATAEWVGAYVRGVNAAMPTGAERAPELDALPEPWDPWTPLAVWHAEHLLFGGGFGAKLWRRRVAEACGEEAVDHFAMEGPEPVGSNGWLLDGAVTASGRPLLAGDPHRFLQLPGCYQQIHLACDEFDVVGLAMPGIPGIAHFGHAGTVAWGITNAMADTQDAYEERLRRNEDGTIEAFGTEGWEPAETWTETIEVAGGAPVVVEAVATARGPVVVEDARGALSLRSPLQADPDLGFAALPRLLRARTVADVDAAFDAWALPVNVVMAADTDGGLLHRTAGRVPDRDKANLRVPVPAWETRHRWDGWKPMHRSEVDRIAVMANDRGLSAPLGVEFCPPHRADRIRALLDARSDWTAEDMAAIHTDTLALTAGVLLDLLPGLDLGPEAAALRDELLAWNRRMDADSFAAQGFATFRSAIVRHLAALPQFDRLREAADAPPVFAPSLALAPRIAFALPHVLDYVAAPDRDRAIRDALEEAAGAERLPWGEAHRLEPWQDLPFGEPWPESTGGYAGDADCVLAASGAPGVTERFSRGPAARWVWDLADRSQSRWIVPFGASGVPGPHHGDQHPLWRGGELVPVVTDWDAMEEEYRMSDRTAVFERKAPGFGTVTIAPLRPAEDLDLVYGWVTEERARFWGMTGHSREHVLAIYEYLDALETHHAFLVSRDDEPIALFQTYRPEADPVGECYEVEPGDIGAHLLVAAARDRARPGFTGALMGVLAEYLFEDPANLRIVVEPDTRNDQARARLRRTGFTLGSEIELPDKTARLAFLRREDAACL</sequence>
<dbReference type="PROSITE" id="PS51186">
    <property type="entry name" value="GNAT"/>
    <property type="match status" value="1"/>
</dbReference>
<evidence type="ECO:0000256" key="3">
    <source>
        <dbReference type="ARBA" id="ARBA00006586"/>
    </source>
</evidence>
<dbReference type="Gene3D" id="1.10.1400.10">
    <property type="match status" value="1"/>
</dbReference>
<dbReference type="SUPFAM" id="SSF55729">
    <property type="entry name" value="Acyl-CoA N-acyltransferases (Nat)"/>
    <property type="match status" value="1"/>
</dbReference>
<dbReference type="InterPro" id="IPR043147">
    <property type="entry name" value="Penicillin_amidase_A-knob"/>
</dbReference>
<dbReference type="EMBL" id="STGX01000028">
    <property type="protein sequence ID" value="THV21241.1"/>
    <property type="molecule type" value="Genomic_DNA"/>
</dbReference>
<dbReference type="GO" id="GO:0016747">
    <property type="term" value="F:acyltransferase activity, transferring groups other than amino-acyl groups"/>
    <property type="evidence" value="ECO:0007669"/>
    <property type="project" value="InterPro"/>
</dbReference>
<dbReference type="Gene3D" id="3.60.20.10">
    <property type="entry name" value="Glutamine Phosphoribosylpyrophosphate, subunit 1, domain 1"/>
    <property type="match status" value="1"/>
</dbReference>
<dbReference type="AlphaFoldDB" id="A0A4S8NWK0"/>
<keyword evidence="10" id="KW-1185">Reference proteome</keyword>
<evidence type="ECO:0000256" key="5">
    <source>
        <dbReference type="ARBA" id="ARBA00022801"/>
    </source>
</evidence>
<protein>
    <recommendedName>
        <fullName evidence="4">Lysine N-acyltransferase MbtK</fullName>
    </recommendedName>
    <alternativeName>
        <fullName evidence="7">Mycobactin synthase protein K</fullName>
    </alternativeName>
</protein>
<keyword evidence="6" id="KW-0865">Zymogen</keyword>
<keyword evidence="5" id="KW-0378">Hydrolase</keyword>
<dbReference type="Pfam" id="PF01804">
    <property type="entry name" value="Penicil_amidase"/>
    <property type="match status" value="1"/>
</dbReference>
<dbReference type="GO" id="GO:0019290">
    <property type="term" value="P:siderophore biosynthetic process"/>
    <property type="evidence" value="ECO:0007669"/>
    <property type="project" value="InterPro"/>
</dbReference>
<evidence type="ECO:0000256" key="4">
    <source>
        <dbReference type="ARBA" id="ARBA00020586"/>
    </source>
</evidence>
<comment type="function">
    <text evidence="1">Acyltransferase required for the direct transfer of medium- to long-chain fatty acyl moieties from a carrier protein (MbtL) on to the epsilon-amino group of lysine residue in the mycobactin core.</text>
</comment>
<evidence type="ECO:0000256" key="7">
    <source>
        <dbReference type="ARBA" id="ARBA00031122"/>
    </source>
</evidence>
<evidence type="ECO:0000259" key="8">
    <source>
        <dbReference type="PROSITE" id="PS51186"/>
    </source>
</evidence>
<keyword evidence="9" id="KW-0808">Transferase</keyword>
<dbReference type="Gene3D" id="2.30.120.10">
    <property type="match status" value="1"/>
</dbReference>
<dbReference type="PANTHER" id="PTHR34218">
    <property type="entry name" value="PEPTIDASE S45 PENICILLIN AMIDASE"/>
    <property type="match status" value="1"/>
</dbReference>
<dbReference type="GO" id="GO:0017000">
    <property type="term" value="P:antibiotic biosynthetic process"/>
    <property type="evidence" value="ECO:0007669"/>
    <property type="project" value="InterPro"/>
</dbReference>
<dbReference type="InterPro" id="IPR043146">
    <property type="entry name" value="Penicillin_amidase_N_B-knob"/>
</dbReference>
<proteinExistence type="inferred from homology"/>
<dbReference type="GO" id="GO:0016811">
    <property type="term" value="F:hydrolase activity, acting on carbon-nitrogen (but not peptide) bonds, in linear amides"/>
    <property type="evidence" value="ECO:0007669"/>
    <property type="project" value="InterPro"/>
</dbReference>
<dbReference type="Proteomes" id="UP000305792">
    <property type="component" value="Unassembled WGS sequence"/>
</dbReference>
<reference evidence="9 10" key="1">
    <citation type="journal article" date="2018" name="Int. J. Syst. Evol. Microbiol.">
        <title>Glycomyces paridis sp. nov., isolated from the medicinal plant Paris polyphylla.</title>
        <authorList>
            <person name="Fang X.M."/>
            <person name="Bai J.L."/>
            <person name="Su J."/>
            <person name="Zhao L.L."/>
            <person name="Liu H.Y."/>
            <person name="Ma B.P."/>
            <person name="Zhang Y.Q."/>
            <person name="Yu L.Y."/>
        </authorList>
    </citation>
    <scope>NUCLEOTIDE SEQUENCE [LARGE SCALE GENOMIC DNA]</scope>
    <source>
        <strain evidence="9 10">CPCC 204357</strain>
    </source>
</reference>
<dbReference type="PANTHER" id="PTHR34218:SF4">
    <property type="entry name" value="ACYL-HOMOSERINE LACTONE ACYLASE QUIP"/>
    <property type="match status" value="1"/>
</dbReference>
<evidence type="ECO:0000313" key="10">
    <source>
        <dbReference type="Proteomes" id="UP000305792"/>
    </source>
</evidence>
<evidence type="ECO:0000313" key="9">
    <source>
        <dbReference type="EMBL" id="THV21241.1"/>
    </source>
</evidence>
<comment type="caution">
    <text evidence="9">The sequence shown here is derived from an EMBL/GenBank/DDBJ whole genome shotgun (WGS) entry which is preliminary data.</text>
</comment>
<dbReference type="Pfam" id="PF13523">
    <property type="entry name" value="Acetyltransf_8"/>
    <property type="match status" value="1"/>
</dbReference>
<dbReference type="InterPro" id="IPR016181">
    <property type="entry name" value="Acyl_CoA_acyltransferase"/>
</dbReference>
<comment type="pathway">
    <text evidence="2">Siderophore biosynthesis; mycobactin biosynthesis.</text>
</comment>
<comment type="similarity">
    <text evidence="3">Belongs to the peptidase S45 family.</text>
</comment>
<dbReference type="InterPro" id="IPR029055">
    <property type="entry name" value="Ntn_hydrolases_N"/>
</dbReference>
<dbReference type="SMART" id="SM01006">
    <property type="entry name" value="AlcB"/>
    <property type="match status" value="1"/>
</dbReference>
<dbReference type="Gene3D" id="1.10.439.10">
    <property type="entry name" value="Penicillin Amidohydrolase, domain 1"/>
    <property type="match status" value="1"/>
</dbReference>
<dbReference type="UniPathway" id="UPA00011"/>
<feature type="domain" description="N-acetyltransferase" evidence="8">
    <location>
        <begin position="692"/>
        <end position="856"/>
    </location>
</feature>
<accession>A0A4S8NWK0</accession>
<dbReference type="CDD" id="cd03747">
    <property type="entry name" value="Ntn_PGA_like"/>
    <property type="match status" value="1"/>
</dbReference>
<evidence type="ECO:0000256" key="1">
    <source>
        <dbReference type="ARBA" id="ARBA00003818"/>
    </source>
</evidence>
<evidence type="ECO:0000256" key="2">
    <source>
        <dbReference type="ARBA" id="ARBA00005102"/>
    </source>
</evidence>
<dbReference type="RefSeq" id="WP_136532444.1">
    <property type="nucleotide sequence ID" value="NZ_STGX01000028.1"/>
</dbReference>
<dbReference type="SUPFAM" id="SSF56235">
    <property type="entry name" value="N-terminal nucleophile aminohydrolases (Ntn hydrolases)"/>
    <property type="match status" value="1"/>
</dbReference>
<dbReference type="InterPro" id="IPR000182">
    <property type="entry name" value="GNAT_dom"/>
</dbReference>
<dbReference type="Gene3D" id="3.40.630.30">
    <property type="match status" value="1"/>
</dbReference>
<dbReference type="OrthoDB" id="9759796at2"/>
<gene>
    <name evidence="9" type="ORF">E9998_24855</name>
</gene>
<dbReference type="InterPro" id="IPR002692">
    <property type="entry name" value="S45"/>
</dbReference>
<name>A0A4S8NWK0_9ACTN</name>
<dbReference type="InterPro" id="IPR019432">
    <property type="entry name" value="Acyltransferase_MbtK/IucB-like"/>
</dbReference>